<dbReference type="Pfam" id="PF13279">
    <property type="entry name" value="4HBT_2"/>
    <property type="match status" value="1"/>
</dbReference>
<dbReference type="PANTHER" id="PTHR31793">
    <property type="entry name" value="4-HYDROXYBENZOYL-COA THIOESTERASE FAMILY MEMBER"/>
    <property type="match status" value="1"/>
</dbReference>
<comment type="caution">
    <text evidence="1">The sequence shown here is derived from an EMBL/GenBank/DDBJ whole genome shotgun (WGS) entry which is preliminary data.</text>
</comment>
<gene>
    <name evidence="1" type="ORF">FR698_11080</name>
</gene>
<dbReference type="AlphaFoldDB" id="A0A5C7EIM9"/>
<proteinExistence type="predicted"/>
<dbReference type="PANTHER" id="PTHR31793:SF24">
    <property type="entry name" value="LONG-CHAIN ACYL-COA THIOESTERASE FADM"/>
    <property type="match status" value="1"/>
</dbReference>
<dbReference type="CDD" id="cd00586">
    <property type="entry name" value="4HBT"/>
    <property type="match status" value="1"/>
</dbReference>
<reference evidence="1 2" key="1">
    <citation type="submission" date="2019-08" db="EMBL/GenBank/DDBJ databases">
        <title>Pelomicrobium methylotrophicum gen. nov., sp. nov. a moderately thermophilic, facultatively anaerobic, lithoautotrophic and methylotrophic bacterium isolated from a terrestrial mud volcano.</title>
        <authorList>
            <person name="Slobodkina G.B."/>
            <person name="Merkel A.Y."/>
            <person name="Slobodkin A.I."/>
        </authorList>
    </citation>
    <scope>NUCLEOTIDE SEQUENCE [LARGE SCALE GENOMIC DNA]</scope>
    <source>
        <strain evidence="1 2">SM250</strain>
    </source>
</reference>
<dbReference type="InterPro" id="IPR029069">
    <property type="entry name" value="HotDog_dom_sf"/>
</dbReference>
<dbReference type="InterPro" id="IPR050563">
    <property type="entry name" value="4-hydroxybenzoyl-CoA_TE"/>
</dbReference>
<dbReference type="EMBL" id="VPFL01000015">
    <property type="protein sequence ID" value="TXF11252.1"/>
    <property type="molecule type" value="Genomic_DNA"/>
</dbReference>
<protein>
    <submittedName>
        <fullName evidence="1">Acyl-CoA thioesterase</fullName>
    </submittedName>
</protein>
<sequence length="135" mass="15686">MEKKRKLVYVERVPIRWGDMDAYGHVNNTVYFRFMEQARVGWMATLGLNLVAPEQGPVIVTASCVFLKQLDYPGTMEVRMYAGDLGRSSLMSYYELRKEGEEGLYATGEAKIVWADQRERKSMPIPDWVREKLRD</sequence>
<dbReference type="GO" id="GO:0047617">
    <property type="term" value="F:fatty acyl-CoA hydrolase activity"/>
    <property type="evidence" value="ECO:0007669"/>
    <property type="project" value="TreeGrafter"/>
</dbReference>
<dbReference type="Proteomes" id="UP000321201">
    <property type="component" value="Unassembled WGS sequence"/>
</dbReference>
<dbReference type="SUPFAM" id="SSF54637">
    <property type="entry name" value="Thioesterase/thiol ester dehydrase-isomerase"/>
    <property type="match status" value="1"/>
</dbReference>
<evidence type="ECO:0000313" key="1">
    <source>
        <dbReference type="EMBL" id="TXF11252.1"/>
    </source>
</evidence>
<accession>A0A5C7EIM9</accession>
<keyword evidence="2" id="KW-1185">Reference proteome</keyword>
<evidence type="ECO:0000313" key="2">
    <source>
        <dbReference type="Proteomes" id="UP000321201"/>
    </source>
</evidence>
<organism evidence="1 2">
    <name type="scientific">Pelomicrobium methylotrophicum</name>
    <dbReference type="NCBI Taxonomy" id="2602750"/>
    <lineage>
        <taxon>Bacteria</taxon>
        <taxon>Pseudomonadati</taxon>
        <taxon>Pseudomonadota</taxon>
        <taxon>Hydrogenophilia</taxon>
        <taxon>Hydrogenophilia incertae sedis</taxon>
        <taxon>Pelomicrobium</taxon>
    </lineage>
</organism>
<dbReference type="Gene3D" id="3.10.129.10">
    <property type="entry name" value="Hotdog Thioesterase"/>
    <property type="match status" value="1"/>
</dbReference>
<dbReference type="RefSeq" id="WP_147800268.1">
    <property type="nucleotide sequence ID" value="NZ_VPFL01000015.1"/>
</dbReference>
<dbReference type="InParanoid" id="A0A5C7EIM9"/>
<dbReference type="OrthoDB" id="9799036at2"/>
<name>A0A5C7EIM9_9PROT</name>